<dbReference type="GO" id="GO:0005886">
    <property type="term" value="C:plasma membrane"/>
    <property type="evidence" value="ECO:0007669"/>
    <property type="project" value="UniProtKB-SubCell"/>
</dbReference>
<evidence type="ECO:0000256" key="2">
    <source>
        <dbReference type="ARBA" id="ARBA00022475"/>
    </source>
</evidence>
<keyword evidence="4 6" id="KW-1133">Transmembrane helix</keyword>
<dbReference type="PANTHER" id="PTHR30250:SF26">
    <property type="entry name" value="PSMA PROTEIN"/>
    <property type="match status" value="1"/>
</dbReference>
<dbReference type="PANTHER" id="PTHR30250">
    <property type="entry name" value="PST FAMILY PREDICTED COLANIC ACID TRANSPORTER"/>
    <property type="match status" value="1"/>
</dbReference>
<proteinExistence type="predicted"/>
<keyword evidence="5 6" id="KW-0472">Membrane</keyword>
<dbReference type="Proteomes" id="UP000216758">
    <property type="component" value="Unassembled WGS sequence"/>
</dbReference>
<feature type="transmembrane region" description="Helical" evidence="6">
    <location>
        <begin position="433"/>
        <end position="455"/>
    </location>
</feature>
<feature type="transmembrane region" description="Helical" evidence="6">
    <location>
        <begin position="244"/>
        <end position="264"/>
    </location>
</feature>
<keyword evidence="2" id="KW-1003">Cell membrane</keyword>
<feature type="transmembrane region" description="Helical" evidence="6">
    <location>
        <begin position="45"/>
        <end position="64"/>
    </location>
</feature>
<feature type="transmembrane region" description="Helical" evidence="6">
    <location>
        <begin position="378"/>
        <end position="397"/>
    </location>
</feature>
<evidence type="ECO:0000313" key="9">
    <source>
        <dbReference type="Proteomes" id="UP000215731"/>
    </source>
</evidence>
<feature type="transmembrane region" description="Helical" evidence="6">
    <location>
        <begin position="285"/>
        <end position="309"/>
    </location>
</feature>
<dbReference type="InterPro" id="IPR050833">
    <property type="entry name" value="Poly_Biosynth_Transport"/>
</dbReference>
<feature type="transmembrane region" description="Helical" evidence="6">
    <location>
        <begin position="315"/>
        <end position="331"/>
    </location>
</feature>
<evidence type="ECO:0000313" key="10">
    <source>
        <dbReference type="Proteomes" id="UP000216758"/>
    </source>
</evidence>
<evidence type="ECO:0000313" key="8">
    <source>
        <dbReference type="EMBL" id="OYR71804.1"/>
    </source>
</evidence>
<dbReference type="OrthoDB" id="112053at2157"/>
<evidence type="ECO:0000256" key="4">
    <source>
        <dbReference type="ARBA" id="ARBA00022989"/>
    </source>
</evidence>
<comment type="caution">
    <text evidence="8">The sequence shown here is derived from an EMBL/GenBank/DDBJ whole genome shotgun (WGS) entry which is preliminary data.</text>
</comment>
<evidence type="ECO:0000256" key="1">
    <source>
        <dbReference type="ARBA" id="ARBA00004651"/>
    </source>
</evidence>
<comment type="subcellular location">
    <subcellularLocation>
        <location evidence="1">Cell membrane</location>
        <topology evidence="1">Multi-pass membrane protein</topology>
    </subcellularLocation>
</comment>
<gene>
    <name evidence="8" type="ORF">DJ78_04805</name>
    <name evidence="7" type="ORF">DJ80_08035</name>
</gene>
<evidence type="ECO:0000256" key="5">
    <source>
        <dbReference type="ARBA" id="ARBA00023136"/>
    </source>
</evidence>
<evidence type="ECO:0000256" key="6">
    <source>
        <dbReference type="SAM" id="Phobius"/>
    </source>
</evidence>
<feature type="transmembrane region" description="Helical" evidence="6">
    <location>
        <begin position="352"/>
        <end position="372"/>
    </location>
</feature>
<dbReference type="Pfam" id="PF13440">
    <property type="entry name" value="Polysacc_synt_3"/>
    <property type="match status" value="1"/>
</dbReference>
<organism evidence="8 10">
    <name type="scientific">Halorubrum ezzemoulense</name>
    <name type="common">Halorubrum chaoviator</name>
    <dbReference type="NCBI Taxonomy" id="337243"/>
    <lineage>
        <taxon>Archaea</taxon>
        <taxon>Methanobacteriati</taxon>
        <taxon>Methanobacteriota</taxon>
        <taxon>Stenosarchaea group</taxon>
        <taxon>Halobacteria</taxon>
        <taxon>Halobacteriales</taxon>
        <taxon>Haloferacaceae</taxon>
        <taxon>Halorubrum</taxon>
    </lineage>
</organism>
<feature type="transmembrane region" description="Helical" evidence="6">
    <location>
        <begin position="84"/>
        <end position="106"/>
    </location>
</feature>
<dbReference type="RefSeq" id="WP_094552926.1">
    <property type="nucleotide sequence ID" value="NZ_NHOZ01000066.1"/>
</dbReference>
<dbReference type="EMBL" id="NHOZ01000066">
    <property type="protein sequence ID" value="OYR63391.1"/>
    <property type="molecule type" value="Genomic_DNA"/>
</dbReference>
<accession>A0A256JSD2</accession>
<name>A0A256JSD2_HALEZ</name>
<protein>
    <submittedName>
        <fullName evidence="8">Uncharacterized protein</fullName>
    </submittedName>
</protein>
<dbReference type="AlphaFoldDB" id="A0A256JSD2"/>
<sequence>MTFDDGDFGLQIGIGALGKAFGAAVAFAGSVILARTIGDTGYGAFYLLLSISMFLDNPFTQWAVACRKRMTEASFPSDRAAGAVYLGSIAGTIAIVVITVGVDLFYGTVQGVDVRMLAVLMAGTVFYTGTKDILNGTTNFGLNPWLESVREVVRVALQIGLVLLISDVAGMVLGLTAASLLLVPVILWLSGVRPTFPTTEDLVDIATFAKSSIPNGFVSSALSQVDIIVLGGLAGTAIVGNYRVATNLLFPATFIVATMAPGMMSRVSSLDSREEDPSKAVSDGIAYASILALPMAAGAIVIGDLVAVTVYSSEFSSAGLFMTWLGVYFVIQTQMKVMSATLSGLDRPDLVLKLNAVGFVVNAVLGVGLFYFVGPVGVVYATVVGVTCRYLLGALWVRRDLSVTLIPRPLVHQFAAAALMGGLLVAIRSLVGLGSWIAVIGSVAVGAVLYGITLISISEEFRQTACAITRDGLDSLQSS</sequence>
<evidence type="ECO:0000256" key="3">
    <source>
        <dbReference type="ARBA" id="ARBA00022692"/>
    </source>
</evidence>
<keyword evidence="3 6" id="KW-0812">Transmembrane</keyword>
<feature type="transmembrane region" description="Helical" evidence="6">
    <location>
        <begin position="159"/>
        <end position="189"/>
    </location>
</feature>
<feature type="transmembrane region" description="Helical" evidence="6">
    <location>
        <begin position="409"/>
        <end position="427"/>
    </location>
</feature>
<evidence type="ECO:0000313" key="7">
    <source>
        <dbReference type="EMBL" id="OYR63391.1"/>
    </source>
</evidence>
<dbReference type="Proteomes" id="UP000215731">
    <property type="component" value="Unassembled WGS sequence"/>
</dbReference>
<dbReference type="EMBL" id="NHPB01000028">
    <property type="protein sequence ID" value="OYR71804.1"/>
    <property type="molecule type" value="Genomic_DNA"/>
</dbReference>
<feature type="transmembrane region" description="Helical" evidence="6">
    <location>
        <begin position="12"/>
        <end position="33"/>
    </location>
</feature>
<reference evidence="9 10" key="1">
    <citation type="journal article" date="2014" name="Front. Microbiol.">
        <title>Population and genomic analysis of the genus Halorubrum.</title>
        <authorList>
            <person name="Fullmer M.S."/>
            <person name="Soucy S.M."/>
            <person name="Swithers K.S."/>
            <person name="Makkay A.M."/>
            <person name="Wheeler R."/>
            <person name="Ventosa A."/>
            <person name="Gogarten J.P."/>
            <person name="Papke R.T."/>
        </authorList>
    </citation>
    <scope>NUCLEOTIDE SEQUENCE [LARGE SCALE GENOMIC DNA]</scope>
    <source>
        <strain evidence="8 10">G37</strain>
        <strain evidence="7 9">Ga36</strain>
    </source>
</reference>
<reference evidence="8" key="2">
    <citation type="submission" date="2017-05" db="EMBL/GenBank/DDBJ databases">
        <authorList>
            <person name="Song R."/>
            <person name="Chenine A.L."/>
            <person name="Ruprecht R.M."/>
        </authorList>
    </citation>
    <scope>NUCLEOTIDE SEQUENCE</scope>
    <source>
        <strain evidence="8">G37</strain>
        <strain evidence="7">Ga36</strain>
    </source>
</reference>